<keyword evidence="4" id="KW-1185">Reference proteome</keyword>
<dbReference type="AlphaFoldDB" id="A0A7I7Y9J5"/>
<dbReference type="Gene3D" id="3.40.50.720">
    <property type="entry name" value="NAD(P)-binding Rossmann-like Domain"/>
    <property type="match status" value="1"/>
</dbReference>
<evidence type="ECO:0000256" key="1">
    <source>
        <dbReference type="SAM" id="MobiDB-lite"/>
    </source>
</evidence>
<dbReference type="InterPro" id="IPR036291">
    <property type="entry name" value="NAD(P)-bd_dom_sf"/>
</dbReference>
<evidence type="ECO:0000259" key="2">
    <source>
        <dbReference type="Pfam" id="PF13460"/>
    </source>
</evidence>
<organism evidence="3 4">
    <name type="scientific">Mycobacterium conspicuum</name>
    <dbReference type="NCBI Taxonomy" id="44010"/>
    <lineage>
        <taxon>Bacteria</taxon>
        <taxon>Bacillati</taxon>
        <taxon>Actinomycetota</taxon>
        <taxon>Actinomycetes</taxon>
        <taxon>Mycobacteriales</taxon>
        <taxon>Mycobacteriaceae</taxon>
        <taxon>Mycobacterium</taxon>
    </lineage>
</organism>
<proteinExistence type="predicted"/>
<gene>
    <name evidence="3" type="ORF">MCNS_10470</name>
</gene>
<dbReference type="InterPro" id="IPR016040">
    <property type="entry name" value="NAD(P)-bd_dom"/>
</dbReference>
<reference evidence="3 4" key="1">
    <citation type="journal article" date="2019" name="Emerg. Microbes Infect.">
        <title>Comprehensive subspecies identification of 175 nontuberculous mycobacteria species based on 7547 genomic profiles.</title>
        <authorList>
            <person name="Matsumoto Y."/>
            <person name="Kinjo T."/>
            <person name="Motooka D."/>
            <person name="Nabeya D."/>
            <person name="Jung N."/>
            <person name="Uechi K."/>
            <person name="Horii T."/>
            <person name="Iida T."/>
            <person name="Fujita J."/>
            <person name="Nakamura S."/>
        </authorList>
    </citation>
    <scope>NUCLEOTIDE SEQUENCE [LARGE SCALE GENOMIC DNA]</scope>
    <source>
        <strain evidence="3 4">JCM 14738</strain>
    </source>
</reference>
<accession>A0A7I7Y9J5</accession>
<feature type="region of interest" description="Disordered" evidence="1">
    <location>
        <begin position="214"/>
        <end position="234"/>
    </location>
</feature>
<dbReference type="SUPFAM" id="SSF51735">
    <property type="entry name" value="NAD(P)-binding Rossmann-fold domains"/>
    <property type="match status" value="1"/>
</dbReference>
<evidence type="ECO:0000313" key="4">
    <source>
        <dbReference type="Proteomes" id="UP000467385"/>
    </source>
</evidence>
<dbReference type="Proteomes" id="UP000467385">
    <property type="component" value="Chromosome"/>
</dbReference>
<name>A0A7I7Y9J5_9MYCO</name>
<protein>
    <recommendedName>
        <fullName evidence="2">NAD(P)-binding domain-containing protein</fullName>
    </recommendedName>
</protein>
<dbReference type="EMBL" id="AP022613">
    <property type="protein sequence ID" value="BBZ37984.1"/>
    <property type="molecule type" value="Genomic_DNA"/>
</dbReference>
<sequence>MVQIARARGVDVITGEGLSEALRGVDVVIDVSNPTPDPAAAARNVVGACIARGVQRVVLLTIACLEQAAFDGYPTFAAKRAAKKIVLDSQVPATIVTSTQFHEFATNPAAVICNDDEVIVQDWLIQPVAADTVADVLVEAALAQTRAPRTITGPHAIRLPRLTAKYLAAQGDKRRVRAVKPVPAALAAGVLLAPSHAAVVGPDVDTWLQTLMLPRTDGNSDQPEKPRSRGFLRV</sequence>
<dbReference type="Pfam" id="PF13460">
    <property type="entry name" value="NAD_binding_10"/>
    <property type="match status" value="1"/>
</dbReference>
<feature type="domain" description="NAD(P)-binding" evidence="2">
    <location>
        <begin position="11"/>
        <end position="141"/>
    </location>
</feature>
<evidence type="ECO:0000313" key="3">
    <source>
        <dbReference type="EMBL" id="BBZ37984.1"/>
    </source>
</evidence>